<reference evidence="16 17" key="1">
    <citation type="submission" date="2021-10" db="EMBL/GenBank/DDBJ databases">
        <authorList>
            <person name="Grouzdev D.S."/>
            <person name="Pantiukh K.S."/>
            <person name="Krutkina M.S."/>
        </authorList>
    </citation>
    <scope>NUCLEOTIDE SEQUENCE [LARGE SCALE GENOMIC DNA]</scope>
    <source>
        <strain evidence="16 17">Z-7514</strain>
    </source>
</reference>
<keyword evidence="9 13" id="KW-0547">Nucleotide-binding</keyword>
<feature type="binding site" evidence="14">
    <location>
        <position position="143"/>
    </location>
    <ligand>
        <name>L-threonine</name>
        <dbReference type="ChEBI" id="CHEBI:57926"/>
    </ligand>
</feature>
<evidence type="ECO:0000256" key="8">
    <source>
        <dbReference type="ARBA" id="ARBA00022695"/>
    </source>
</evidence>
<dbReference type="GO" id="GO:0005737">
    <property type="term" value="C:cytoplasm"/>
    <property type="evidence" value="ECO:0007669"/>
    <property type="project" value="UniProtKB-SubCell"/>
</dbReference>
<keyword evidence="5 13" id="KW-0963">Cytoplasm</keyword>
<evidence type="ECO:0000256" key="2">
    <source>
        <dbReference type="ARBA" id="ARBA00007663"/>
    </source>
</evidence>
<accession>A0AAW4WZL7</accession>
<dbReference type="GO" id="GO:0006450">
    <property type="term" value="P:regulation of translational fidelity"/>
    <property type="evidence" value="ECO:0007669"/>
    <property type="project" value="TreeGrafter"/>
</dbReference>
<evidence type="ECO:0000256" key="4">
    <source>
        <dbReference type="ARBA" id="ARBA00015492"/>
    </source>
</evidence>
<name>A0AAW4WZL7_9FIRM</name>
<keyword evidence="8 13" id="KW-0548">Nucleotidyltransferase</keyword>
<dbReference type="PIRSF" id="PIRSF004930">
    <property type="entry name" value="Tln_factor_SUA5"/>
    <property type="match status" value="1"/>
</dbReference>
<comment type="function">
    <text evidence="13">Required for the formation of a threonylcarbamoyl group on adenosine at position 37 (t(6)A37) in tRNAs that read codons beginning with adenine.</text>
</comment>
<comment type="subcellular location">
    <subcellularLocation>
        <location evidence="1 13">Cytoplasm</location>
    </subcellularLocation>
</comment>
<comment type="catalytic activity">
    <reaction evidence="12 13">
        <text>L-threonine + hydrogencarbonate + ATP = L-threonylcarbamoyladenylate + diphosphate + H2O</text>
        <dbReference type="Rhea" id="RHEA:36407"/>
        <dbReference type="ChEBI" id="CHEBI:15377"/>
        <dbReference type="ChEBI" id="CHEBI:17544"/>
        <dbReference type="ChEBI" id="CHEBI:30616"/>
        <dbReference type="ChEBI" id="CHEBI:33019"/>
        <dbReference type="ChEBI" id="CHEBI:57926"/>
        <dbReference type="ChEBI" id="CHEBI:73682"/>
        <dbReference type="EC" id="2.7.7.87"/>
    </reaction>
</comment>
<dbReference type="PANTHER" id="PTHR17490">
    <property type="entry name" value="SUA5"/>
    <property type="match status" value="1"/>
</dbReference>
<feature type="binding site" evidence="14">
    <location>
        <position position="59"/>
    </location>
    <ligand>
        <name>ATP</name>
        <dbReference type="ChEBI" id="CHEBI:30616"/>
    </ligand>
</feature>
<dbReference type="GO" id="GO:0008033">
    <property type="term" value="P:tRNA processing"/>
    <property type="evidence" value="ECO:0007669"/>
    <property type="project" value="UniProtKB-KW"/>
</dbReference>
<dbReference type="Pfam" id="PF03481">
    <property type="entry name" value="Sua5_C"/>
    <property type="match status" value="1"/>
</dbReference>
<proteinExistence type="inferred from homology"/>
<dbReference type="NCBIfam" id="TIGR00057">
    <property type="entry name" value="L-threonylcarbamoyladenylate synthase"/>
    <property type="match status" value="1"/>
</dbReference>
<feature type="binding site" evidence="14">
    <location>
        <position position="237"/>
    </location>
    <ligand>
        <name>ATP</name>
        <dbReference type="ChEBI" id="CHEBI:30616"/>
    </ligand>
</feature>
<feature type="binding site" evidence="14">
    <location>
        <position position="63"/>
    </location>
    <ligand>
        <name>ATP</name>
        <dbReference type="ChEBI" id="CHEBI:30616"/>
    </ligand>
</feature>
<feature type="domain" description="YrdC-like" evidence="15">
    <location>
        <begin position="14"/>
        <end position="201"/>
    </location>
</feature>
<feature type="binding site" evidence="14">
    <location>
        <position position="145"/>
    </location>
    <ligand>
        <name>ATP</name>
        <dbReference type="ChEBI" id="CHEBI:30616"/>
    </ligand>
</feature>
<dbReference type="InterPro" id="IPR050156">
    <property type="entry name" value="TC-AMP_synthase_SUA5"/>
</dbReference>
<dbReference type="SUPFAM" id="SSF55821">
    <property type="entry name" value="YrdC/RibB"/>
    <property type="match status" value="1"/>
</dbReference>
<comment type="caution">
    <text evidence="16">The sequence shown here is derived from an EMBL/GenBank/DDBJ whole genome shotgun (WGS) entry which is preliminary data.</text>
</comment>
<dbReference type="Gene3D" id="3.40.50.11030">
    <property type="entry name" value="Threonylcarbamoyl-AMP synthase, C-terminal domain"/>
    <property type="match status" value="1"/>
</dbReference>
<evidence type="ECO:0000256" key="14">
    <source>
        <dbReference type="PIRSR" id="PIRSR004930-1"/>
    </source>
</evidence>
<dbReference type="RefSeq" id="WP_229345152.1">
    <property type="nucleotide sequence ID" value="NZ_JAJFAT010000007.1"/>
</dbReference>
<dbReference type="InterPro" id="IPR005145">
    <property type="entry name" value="Sua5_C"/>
</dbReference>
<dbReference type="EC" id="2.7.7.87" evidence="3 13"/>
<dbReference type="GO" id="GO:0061710">
    <property type="term" value="F:L-threonylcarbamoyladenylate synthase"/>
    <property type="evidence" value="ECO:0007669"/>
    <property type="project" value="UniProtKB-EC"/>
</dbReference>
<dbReference type="Gene3D" id="3.90.870.10">
    <property type="entry name" value="DHBP synthase"/>
    <property type="match status" value="1"/>
</dbReference>
<evidence type="ECO:0000256" key="3">
    <source>
        <dbReference type="ARBA" id="ARBA00012584"/>
    </source>
</evidence>
<keyword evidence="6 13" id="KW-0808">Transferase</keyword>
<dbReference type="GO" id="GO:0003725">
    <property type="term" value="F:double-stranded RNA binding"/>
    <property type="evidence" value="ECO:0007669"/>
    <property type="project" value="UniProtKB-UniRule"/>
</dbReference>
<evidence type="ECO:0000256" key="13">
    <source>
        <dbReference type="PIRNR" id="PIRNR004930"/>
    </source>
</evidence>
<evidence type="ECO:0000313" key="16">
    <source>
        <dbReference type="EMBL" id="MCC3144877.1"/>
    </source>
</evidence>
<comment type="similarity">
    <text evidence="2 13">Belongs to the SUA5 family.</text>
</comment>
<evidence type="ECO:0000256" key="12">
    <source>
        <dbReference type="ARBA" id="ARBA00048366"/>
    </source>
</evidence>
<protein>
    <recommendedName>
        <fullName evidence="4 13">Threonylcarbamoyl-AMP synthase</fullName>
        <shortName evidence="13">TC-AMP synthase</shortName>
        <ecNumber evidence="3 13">2.7.7.87</ecNumber>
    </recommendedName>
    <alternativeName>
        <fullName evidence="11 13">L-threonylcarbamoyladenylate synthase</fullName>
    </alternativeName>
</protein>
<dbReference type="GO" id="GO:0005524">
    <property type="term" value="F:ATP binding"/>
    <property type="evidence" value="ECO:0007669"/>
    <property type="project" value="UniProtKB-UniRule"/>
</dbReference>
<evidence type="ECO:0000256" key="1">
    <source>
        <dbReference type="ARBA" id="ARBA00004496"/>
    </source>
</evidence>
<organism evidence="16 17">
    <name type="scientific">Halanaerobium polyolivorans</name>
    <dbReference type="NCBI Taxonomy" id="2886943"/>
    <lineage>
        <taxon>Bacteria</taxon>
        <taxon>Bacillati</taxon>
        <taxon>Bacillota</taxon>
        <taxon>Clostridia</taxon>
        <taxon>Halanaerobiales</taxon>
        <taxon>Halanaerobiaceae</taxon>
        <taxon>Halanaerobium</taxon>
    </lineage>
</organism>
<dbReference type="PROSITE" id="PS51163">
    <property type="entry name" value="YRDC"/>
    <property type="match status" value="1"/>
</dbReference>
<keyword evidence="17" id="KW-1185">Reference proteome</keyword>
<feature type="binding site" evidence="14">
    <location>
        <position position="119"/>
    </location>
    <ligand>
        <name>ATP</name>
        <dbReference type="ChEBI" id="CHEBI:30616"/>
    </ligand>
</feature>
<evidence type="ECO:0000256" key="11">
    <source>
        <dbReference type="ARBA" id="ARBA00029774"/>
    </source>
</evidence>
<feature type="binding site" evidence="14">
    <location>
        <position position="183"/>
    </location>
    <ligand>
        <name>L-threonine</name>
        <dbReference type="ChEBI" id="CHEBI:57926"/>
    </ligand>
</feature>
<feature type="binding site" evidence="14">
    <location>
        <position position="197"/>
    </location>
    <ligand>
        <name>ATP</name>
        <dbReference type="ChEBI" id="CHEBI:30616"/>
    </ligand>
</feature>
<dbReference type="EMBL" id="JAJFAT010000007">
    <property type="protein sequence ID" value="MCC3144877.1"/>
    <property type="molecule type" value="Genomic_DNA"/>
</dbReference>
<dbReference type="GO" id="GO:0000049">
    <property type="term" value="F:tRNA binding"/>
    <property type="evidence" value="ECO:0007669"/>
    <property type="project" value="TreeGrafter"/>
</dbReference>
<gene>
    <name evidence="16" type="ORF">LJ207_06035</name>
</gene>
<dbReference type="Proteomes" id="UP001199296">
    <property type="component" value="Unassembled WGS sequence"/>
</dbReference>
<keyword evidence="10 13" id="KW-0067">ATP-binding</keyword>
<dbReference type="FunFam" id="3.90.870.10:FF:000008">
    <property type="entry name" value="Threonylcarbamoyl-AMP synthase"/>
    <property type="match status" value="1"/>
</dbReference>
<feature type="binding site" evidence="14">
    <location>
        <position position="123"/>
    </location>
    <ligand>
        <name>L-threonine</name>
        <dbReference type="ChEBI" id="CHEBI:57926"/>
    </ligand>
</feature>
<evidence type="ECO:0000256" key="10">
    <source>
        <dbReference type="ARBA" id="ARBA00022840"/>
    </source>
</evidence>
<evidence type="ECO:0000259" key="15">
    <source>
        <dbReference type="PROSITE" id="PS51163"/>
    </source>
</evidence>
<dbReference type="InterPro" id="IPR038385">
    <property type="entry name" value="Sua5/YwlC_C"/>
</dbReference>
<evidence type="ECO:0000256" key="7">
    <source>
        <dbReference type="ARBA" id="ARBA00022694"/>
    </source>
</evidence>
<dbReference type="InterPro" id="IPR006070">
    <property type="entry name" value="Sua5-like_dom"/>
</dbReference>
<dbReference type="InterPro" id="IPR017945">
    <property type="entry name" value="DHBP_synth_RibB-like_a/b_dom"/>
</dbReference>
<dbReference type="InterPro" id="IPR010923">
    <property type="entry name" value="T(6)A37_SUA5"/>
</dbReference>
<evidence type="ECO:0000256" key="9">
    <source>
        <dbReference type="ARBA" id="ARBA00022741"/>
    </source>
</evidence>
<dbReference type="AlphaFoldDB" id="A0AAW4WZL7"/>
<evidence type="ECO:0000256" key="6">
    <source>
        <dbReference type="ARBA" id="ARBA00022679"/>
    </source>
</evidence>
<feature type="binding site" evidence="14">
    <location>
        <position position="36"/>
    </location>
    <ligand>
        <name>L-threonine</name>
        <dbReference type="ChEBI" id="CHEBI:57926"/>
    </ligand>
</feature>
<feature type="binding site" evidence="14">
    <location>
        <position position="153"/>
    </location>
    <ligand>
        <name>ATP</name>
        <dbReference type="ChEBI" id="CHEBI:30616"/>
    </ligand>
</feature>
<evidence type="ECO:0000256" key="5">
    <source>
        <dbReference type="ARBA" id="ARBA00022490"/>
    </source>
</evidence>
<dbReference type="PANTHER" id="PTHR17490:SF16">
    <property type="entry name" value="THREONYLCARBAMOYL-AMP SYNTHASE"/>
    <property type="match status" value="1"/>
</dbReference>
<evidence type="ECO:0000313" key="17">
    <source>
        <dbReference type="Proteomes" id="UP001199296"/>
    </source>
</evidence>
<dbReference type="Pfam" id="PF01300">
    <property type="entry name" value="Sua5_yciO_yrdC"/>
    <property type="match status" value="1"/>
</dbReference>
<feature type="binding site" evidence="14">
    <location>
        <position position="68"/>
    </location>
    <ligand>
        <name>L-threonine</name>
        <dbReference type="ChEBI" id="CHEBI:57926"/>
    </ligand>
</feature>
<keyword evidence="7 13" id="KW-0819">tRNA processing</keyword>
<sequence length="350" mass="38480">MSYQTEIIKTNNDDQAVEKAAKLLKKGELVAIPTETVYGLAADALNPEAVQKIFKAKGRPQDNPLIVHIGAQKDLEKLISEIVSKRAQKLIDNYWPGPLTLIFKKSSLVPAETSAGLDTVAVRMPSHPLTLALLQKSGLVLAAPSANTSGYPSPTTAEHVYADLKNKIPLILDGGNCEVGVESTVIDLSQKEAVVLRPGGISREELAEFLGEELRLNNSLDNDQAGVISPGMKYRHYAPQKNLYIFETAKKDLLFKRAEEKKIALIISRQTELGQQEEKLKIIRAYDRENPAELARKLFALLRELDNDPEVEEIYIEELAQEGLGETLMNRIYKAAAAKDEAQPGGGDNS</sequence>